<evidence type="ECO:0000313" key="1">
    <source>
        <dbReference type="EMBL" id="RCN49639.1"/>
    </source>
</evidence>
<name>A0A368H1Z7_ANCCA</name>
<gene>
    <name evidence="1" type="ORF">ANCCAN_04263</name>
</gene>
<dbReference type="AlphaFoldDB" id="A0A368H1Z7"/>
<comment type="caution">
    <text evidence="1">The sequence shown here is derived from an EMBL/GenBank/DDBJ whole genome shotgun (WGS) entry which is preliminary data.</text>
</comment>
<accession>A0A368H1Z7</accession>
<organism evidence="1 2">
    <name type="scientific">Ancylostoma caninum</name>
    <name type="common">Dog hookworm</name>
    <dbReference type="NCBI Taxonomy" id="29170"/>
    <lineage>
        <taxon>Eukaryota</taxon>
        <taxon>Metazoa</taxon>
        <taxon>Ecdysozoa</taxon>
        <taxon>Nematoda</taxon>
        <taxon>Chromadorea</taxon>
        <taxon>Rhabditida</taxon>
        <taxon>Rhabditina</taxon>
        <taxon>Rhabditomorpha</taxon>
        <taxon>Strongyloidea</taxon>
        <taxon>Ancylostomatidae</taxon>
        <taxon>Ancylostomatinae</taxon>
        <taxon>Ancylostoma</taxon>
    </lineage>
</organism>
<dbReference type="EMBL" id="JOJR01000031">
    <property type="protein sequence ID" value="RCN49639.1"/>
    <property type="molecule type" value="Genomic_DNA"/>
</dbReference>
<proteinExistence type="predicted"/>
<dbReference type="Proteomes" id="UP000252519">
    <property type="component" value="Unassembled WGS sequence"/>
</dbReference>
<evidence type="ECO:0000313" key="2">
    <source>
        <dbReference type="Proteomes" id="UP000252519"/>
    </source>
</evidence>
<reference evidence="1 2" key="1">
    <citation type="submission" date="2014-10" db="EMBL/GenBank/DDBJ databases">
        <title>Draft genome of the hookworm Ancylostoma caninum.</title>
        <authorList>
            <person name="Mitreva M."/>
        </authorList>
    </citation>
    <scope>NUCLEOTIDE SEQUENCE [LARGE SCALE GENOMIC DNA]</scope>
    <source>
        <strain evidence="1 2">Baltimore</strain>
    </source>
</reference>
<keyword evidence="2" id="KW-1185">Reference proteome</keyword>
<sequence>MGHRGRGDYSAFRGRGRPTVSFLILLVFLKTFSFDFFSCCFNSTCRLPSHFPILLHILYSLRLPTSLPGPVWSCWKVN</sequence>
<protein>
    <submittedName>
        <fullName evidence="1">Uncharacterized protein</fullName>
    </submittedName>
</protein>